<comment type="function">
    <text evidence="6 7">Catalyzes the reversible reaction in which hydroxymethyl group from 5,10-methylenetetrahydrofolate is transferred onto alpha-ketoisovalerate to form ketopantoate.</text>
</comment>
<gene>
    <name evidence="7 11" type="primary">panB</name>
    <name evidence="11" type="ORF">CKA38_03085</name>
</gene>
<evidence type="ECO:0000256" key="10">
    <source>
        <dbReference type="PIRSR" id="PIRSR000388-3"/>
    </source>
</evidence>
<dbReference type="AlphaFoldDB" id="A0A2U8E0R6"/>
<feature type="binding site" evidence="7 9">
    <location>
        <position position="113"/>
    </location>
    <ligand>
        <name>3-methyl-2-oxobutanoate</name>
        <dbReference type="ChEBI" id="CHEBI:11851"/>
    </ligand>
</feature>
<keyword evidence="5 7" id="KW-0808">Transferase</keyword>
<dbReference type="PIRSF" id="PIRSF000388">
    <property type="entry name" value="Pantoate_hydroxy_MeTrfase"/>
    <property type="match status" value="1"/>
</dbReference>
<dbReference type="GO" id="GO:0000287">
    <property type="term" value="F:magnesium ion binding"/>
    <property type="evidence" value="ECO:0007669"/>
    <property type="project" value="TreeGrafter"/>
</dbReference>
<comment type="pathway">
    <text evidence="1 7">Cofactor biosynthesis; (R)-pantothenate biosynthesis; (R)-pantoate from 3-methyl-2-oxobutanoate: step 1/2.</text>
</comment>
<evidence type="ECO:0000256" key="5">
    <source>
        <dbReference type="ARBA" id="ARBA00022679"/>
    </source>
</evidence>
<comment type="subunit">
    <text evidence="3 7">Homodecamer; pentamer of dimers.</text>
</comment>
<dbReference type="KEGG" id="elut:CKA38_03085"/>
<evidence type="ECO:0000256" key="8">
    <source>
        <dbReference type="PIRSR" id="PIRSR000388-1"/>
    </source>
</evidence>
<evidence type="ECO:0000256" key="1">
    <source>
        <dbReference type="ARBA" id="ARBA00005033"/>
    </source>
</evidence>
<keyword evidence="7 10" id="KW-0460">Magnesium</keyword>
<evidence type="ECO:0000256" key="9">
    <source>
        <dbReference type="PIRSR" id="PIRSR000388-2"/>
    </source>
</evidence>
<dbReference type="PANTHER" id="PTHR20881">
    <property type="entry name" value="3-METHYL-2-OXOBUTANOATE HYDROXYMETHYLTRANSFERASE"/>
    <property type="match status" value="1"/>
</dbReference>
<dbReference type="InterPro" id="IPR003700">
    <property type="entry name" value="Pantoate_hydroxy_MeTrfase"/>
</dbReference>
<evidence type="ECO:0000313" key="11">
    <source>
        <dbReference type="EMBL" id="AWI08375.1"/>
    </source>
</evidence>
<comment type="catalytic activity">
    <reaction evidence="7">
        <text>(6R)-5,10-methylene-5,6,7,8-tetrahydrofolate + 3-methyl-2-oxobutanoate + H2O = 2-dehydropantoate + (6S)-5,6,7,8-tetrahydrofolate</text>
        <dbReference type="Rhea" id="RHEA:11824"/>
        <dbReference type="ChEBI" id="CHEBI:11561"/>
        <dbReference type="ChEBI" id="CHEBI:11851"/>
        <dbReference type="ChEBI" id="CHEBI:15377"/>
        <dbReference type="ChEBI" id="CHEBI:15636"/>
        <dbReference type="ChEBI" id="CHEBI:57453"/>
        <dbReference type="EC" id="2.1.2.11"/>
    </reaction>
</comment>
<sequence length="259" mass="27395">MPKLTTHTLRKLKGKQPIVAVTAYDAITARYASEAGVDIILIGDSVGNTMLGFETTVPVTLDMMCHHAAAVTRARPEALVAVDLPFAEAHYGHDRLLASCQRLMQETGVDAIKIEGGAELAPAVARIIAAGIPVWGHIGLKPQQVLALGRYKKFGSTPEETESLIADARALEKAGAFALLLELTDHEAARKITEAVGIPIIGIGAGPHCDGQVLVAPDLLGLTPGYVPSFAHKFADAAAQYRQGFADYAAAVRGKKFPQ</sequence>
<dbReference type="InterPro" id="IPR040442">
    <property type="entry name" value="Pyrv_kinase-like_dom_sf"/>
</dbReference>
<keyword evidence="11" id="KW-0489">Methyltransferase</keyword>
<evidence type="ECO:0000256" key="3">
    <source>
        <dbReference type="ARBA" id="ARBA00011424"/>
    </source>
</evidence>
<dbReference type="GO" id="GO:0032259">
    <property type="term" value="P:methylation"/>
    <property type="evidence" value="ECO:0007669"/>
    <property type="project" value="UniProtKB-KW"/>
</dbReference>
<name>A0A2U8E0R6_9BACT</name>
<comment type="similarity">
    <text evidence="2 7">Belongs to the PanB family.</text>
</comment>
<dbReference type="NCBIfam" id="NF001452">
    <property type="entry name" value="PRK00311.1"/>
    <property type="match status" value="1"/>
</dbReference>
<protein>
    <recommendedName>
        <fullName evidence="7">3-methyl-2-oxobutanoate hydroxymethyltransferase</fullName>
        <ecNumber evidence="7">2.1.2.11</ecNumber>
    </recommendedName>
    <alternativeName>
        <fullName evidence="7">Ketopantoate hydroxymethyltransferase</fullName>
        <shortName evidence="7">KPHMT</shortName>
    </alternativeName>
</protein>
<evidence type="ECO:0000313" key="12">
    <source>
        <dbReference type="Proteomes" id="UP000244896"/>
    </source>
</evidence>
<dbReference type="Proteomes" id="UP000244896">
    <property type="component" value="Chromosome"/>
</dbReference>
<accession>A0A2U8E0R6</accession>
<keyword evidence="7" id="KW-0963">Cytoplasm</keyword>
<dbReference type="OrthoDB" id="9781789at2"/>
<comment type="subcellular location">
    <subcellularLocation>
        <location evidence="7">Cytoplasm</location>
    </subcellularLocation>
</comment>
<keyword evidence="7 10" id="KW-0479">Metal-binding</keyword>
<feature type="binding site" evidence="7 10">
    <location>
        <position position="115"/>
    </location>
    <ligand>
        <name>Mg(2+)</name>
        <dbReference type="ChEBI" id="CHEBI:18420"/>
    </ligand>
</feature>
<feature type="binding site" evidence="7 10">
    <location>
        <position position="44"/>
    </location>
    <ligand>
        <name>Mg(2+)</name>
        <dbReference type="ChEBI" id="CHEBI:18420"/>
    </ligand>
</feature>
<feature type="binding site" evidence="7 9">
    <location>
        <position position="83"/>
    </location>
    <ligand>
        <name>3-methyl-2-oxobutanoate</name>
        <dbReference type="ChEBI" id="CHEBI:11851"/>
    </ligand>
</feature>
<keyword evidence="4 7" id="KW-0566">Pantothenate biosynthesis</keyword>
<dbReference type="EC" id="2.1.2.11" evidence="7"/>
<dbReference type="PANTHER" id="PTHR20881:SF0">
    <property type="entry name" value="3-METHYL-2-OXOBUTANOATE HYDROXYMETHYLTRANSFERASE"/>
    <property type="match status" value="1"/>
</dbReference>
<dbReference type="EMBL" id="CP023004">
    <property type="protein sequence ID" value="AWI08375.1"/>
    <property type="molecule type" value="Genomic_DNA"/>
</dbReference>
<dbReference type="GO" id="GO:0008168">
    <property type="term" value="F:methyltransferase activity"/>
    <property type="evidence" value="ECO:0007669"/>
    <property type="project" value="UniProtKB-KW"/>
</dbReference>
<feature type="binding site" evidence="7 9">
    <location>
        <begin position="44"/>
        <end position="45"/>
    </location>
    <ligand>
        <name>3-methyl-2-oxobutanoate</name>
        <dbReference type="ChEBI" id="CHEBI:11851"/>
    </ligand>
</feature>
<evidence type="ECO:0000256" key="6">
    <source>
        <dbReference type="ARBA" id="ARBA00056497"/>
    </source>
</evidence>
<organism evidence="11 12">
    <name type="scientific">Ereboglobus luteus</name>
    <dbReference type="NCBI Taxonomy" id="1796921"/>
    <lineage>
        <taxon>Bacteria</taxon>
        <taxon>Pseudomonadati</taxon>
        <taxon>Verrucomicrobiota</taxon>
        <taxon>Opitutia</taxon>
        <taxon>Opitutales</taxon>
        <taxon>Opitutaceae</taxon>
        <taxon>Ereboglobus</taxon>
    </lineage>
</organism>
<dbReference type="Gene3D" id="3.20.20.60">
    <property type="entry name" value="Phosphoenolpyruvate-binding domains"/>
    <property type="match status" value="1"/>
</dbReference>
<evidence type="ECO:0000256" key="4">
    <source>
        <dbReference type="ARBA" id="ARBA00022655"/>
    </source>
</evidence>
<evidence type="ECO:0000256" key="7">
    <source>
        <dbReference type="HAMAP-Rule" id="MF_00156"/>
    </source>
</evidence>
<keyword evidence="12" id="KW-1185">Reference proteome</keyword>
<comment type="cofactor">
    <cofactor evidence="7 10">
        <name>Mg(2+)</name>
        <dbReference type="ChEBI" id="CHEBI:18420"/>
    </cofactor>
    <text evidence="7 10">Binds 1 Mg(2+) ion per subunit.</text>
</comment>
<dbReference type="GO" id="GO:0015940">
    <property type="term" value="P:pantothenate biosynthetic process"/>
    <property type="evidence" value="ECO:0007669"/>
    <property type="project" value="UniProtKB-UniRule"/>
</dbReference>
<dbReference type="GO" id="GO:0005737">
    <property type="term" value="C:cytoplasm"/>
    <property type="evidence" value="ECO:0007669"/>
    <property type="project" value="UniProtKB-SubCell"/>
</dbReference>
<evidence type="ECO:0000256" key="2">
    <source>
        <dbReference type="ARBA" id="ARBA00008676"/>
    </source>
</evidence>
<dbReference type="NCBIfam" id="TIGR00222">
    <property type="entry name" value="panB"/>
    <property type="match status" value="1"/>
</dbReference>
<dbReference type="FunFam" id="3.20.20.60:FF:000003">
    <property type="entry name" value="3-methyl-2-oxobutanoate hydroxymethyltransferase"/>
    <property type="match status" value="1"/>
</dbReference>
<dbReference type="InterPro" id="IPR015813">
    <property type="entry name" value="Pyrv/PenolPyrv_kinase-like_dom"/>
</dbReference>
<dbReference type="CDD" id="cd06557">
    <property type="entry name" value="KPHMT-like"/>
    <property type="match status" value="1"/>
</dbReference>
<reference evidence="11 12" key="1">
    <citation type="journal article" date="2018" name="Syst. Appl. Microbiol.">
        <title>Ereboglobus luteus gen. nov. sp. nov. from cockroach guts, and new insights into the oxygen relationship of the genera Opitutus and Didymococcus (Verrucomicrobia: Opitutaceae).</title>
        <authorList>
            <person name="Tegtmeier D."/>
            <person name="Belitz A."/>
            <person name="Radek R."/>
            <person name="Heimerl T."/>
            <person name="Brune A."/>
        </authorList>
    </citation>
    <scope>NUCLEOTIDE SEQUENCE [LARGE SCALE GENOMIC DNA]</scope>
    <source>
        <strain evidence="11 12">Ho45</strain>
    </source>
</reference>
<feature type="binding site" evidence="7 10">
    <location>
        <position position="83"/>
    </location>
    <ligand>
        <name>Mg(2+)</name>
        <dbReference type="ChEBI" id="CHEBI:18420"/>
    </ligand>
</feature>
<feature type="active site" description="Proton acceptor" evidence="7 8">
    <location>
        <position position="182"/>
    </location>
</feature>
<dbReference type="GO" id="GO:0003864">
    <property type="term" value="F:3-methyl-2-oxobutanoate hydroxymethyltransferase activity"/>
    <property type="evidence" value="ECO:0007669"/>
    <property type="project" value="UniProtKB-UniRule"/>
</dbReference>
<dbReference type="RefSeq" id="WP_108824180.1">
    <property type="nucleotide sequence ID" value="NZ_CP023004.1"/>
</dbReference>
<proteinExistence type="inferred from homology"/>
<dbReference type="UniPathway" id="UPA00028">
    <property type="reaction ID" value="UER00003"/>
</dbReference>
<dbReference type="Pfam" id="PF02548">
    <property type="entry name" value="Pantoate_transf"/>
    <property type="match status" value="1"/>
</dbReference>
<dbReference type="HAMAP" id="MF_00156">
    <property type="entry name" value="PanB"/>
    <property type="match status" value="1"/>
</dbReference>
<dbReference type="SUPFAM" id="SSF51621">
    <property type="entry name" value="Phosphoenolpyruvate/pyruvate domain"/>
    <property type="match status" value="1"/>
</dbReference>